<accession>A0A0E0PPQ6</accession>
<keyword evidence="6" id="KW-1185">Reference proteome</keyword>
<evidence type="ECO:0008006" key="7">
    <source>
        <dbReference type="Google" id="ProtNLM"/>
    </source>
</evidence>
<dbReference type="EnsemblPlants" id="ORUFI05G23460.5">
    <property type="protein sequence ID" value="ORUFI05G23460.5"/>
    <property type="gene ID" value="ORUFI05G23460"/>
</dbReference>
<protein>
    <recommendedName>
        <fullName evidence="7">GDSL esterase/lipase</fullName>
    </recommendedName>
</protein>
<keyword evidence="3" id="KW-0378">Hydrolase</keyword>
<sequence>MGNHGIIIQADCQVAFMELKLVLSITFLYCLSGVSSTSHYFTSMFSFGDSYIDTGNFVIMATPVMPMWIDKPPYGMTFFGHPTGRVCNGRVIVDFIAEEFGLPFLPAFLENSSSFSHGVNFAVGTAPAIDAAFFKRNSIADKLLNNSLDVQLGWFEHLKPSICSSTDEANGESAGIGFKNCFSKSLFIVGEFRVNDYNLMWTAKKTEKDVKSLVPQVVEKITMAVERLINQGAVYVVVPGNPPRGCSPIVLTLFMSPNWSDYDSLGCLRSINRVSRHHNAMLRAALNGLRGKYPHAKIIFADFYQPIIQVLQDPVRFGFAVGGILRACCGGGGPYNWNGSAICGMAPAPSRARTHRRPCTGTVVTTRRPLHPNPIVRIKYHLLSDDWARS</sequence>
<evidence type="ECO:0000256" key="4">
    <source>
        <dbReference type="ARBA" id="ARBA00023180"/>
    </source>
</evidence>
<keyword evidence="4" id="KW-0325">Glycoprotein</keyword>
<dbReference type="InterPro" id="IPR036514">
    <property type="entry name" value="SGNH_hydro_sf"/>
</dbReference>
<dbReference type="Pfam" id="PF00657">
    <property type="entry name" value="Lipase_GDSL"/>
    <property type="match status" value="1"/>
</dbReference>
<dbReference type="CDD" id="cd01837">
    <property type="entry name" value="SGNH_plant_lipase_like"/>
    <property type="match status" value="1"/>
</dbReference>
<dbReference type="Gene3D" id="3.40.50.1110">
    <property type="entry name" value="SGNH hydrolase"/>
    <property type="match status" value="1"/>
</dbReference>
<name>A0A0E0PPQ6_ORYRU</name>
<evidence type="ECO:0000256" key="2">
    <source>
        <dbReference type="ARBA" id="ARBA00022729"/>
    </source>
</evidence>
<dbReference type="AlphaFoldDB" id="A0A0E0PPQ6"/>
<dbReference type="GO" id="GO:0016788">
    <property type="term" value="F:hydrolase activity, acting on ester bonds"/>
    <property type="evidence" value="ECO:0007669"/>
    <property type="project" value="InterPro"/>
</dbReference>
<evidence type="ECO:0000256" key="3">
    <source>
        <dbReference type="ARBA" id="ARBA00022801"/>
    </source>
</evidence>
<evidence type="ECO:0000313" key="6">
    <source>
        <dbReference type="Proteomes" id="UP000008022"/>
    </source>
</evidence>
<evidence type="ECO:0000256" key="1">
    <source>
        <dbReference type="ARBA" id="ARBA00008668"/>
    </source>
</evidence>
<dbReference type="Proteomes" id="UP000008022">
    <property type="component" value="Unassembled WGS sequence"/>
</dbReference>
<reference evidence="5" key="2">
    <citation type="submission" date="2015-06" db="UniProtKB">
        <authorList>
            <consortium name="EnsemblPlants"/>
        </authorList>
    </citation>
    <scope>IDENTIFICATION</scope>
</reference>
<dbReference type="PANTHER" id="PTHR22835">
    <property type="entry name" value="ZINC FINGER FYVE DOMAIN CONTAINING PROTEIN"/>
    <property type="match status" value="1"/>
</dbReference>
<dbReference type="HOGENOM" id="CLU_015101_2_1_1"/>
<evidence type="ECO:0000313" key="5">
    <source>
        <dbReference type="EnsemblPlants" id="ORUFI05G23460.5"/>
    </source>
</evidence>
<dbReference type="OMA" id="HYTEAMY"/>
<proteinExistence type="inferred from homology"/>
<reference evidence="6" key="1">
    <citation type="submission" date="2013-06" db="EMBL/GenBank/DDBJ databases">
        <authorList>
            <person name="Zhao Q."/>
        </authorList>
    </citation>
    <scope>NUCLEOTIDE SEQUENCE</scope>
    <source>
        <strain evidence="6">cv. W1943</strain>
    </source>
</reference>
<dbReference type="InterPro" id="IPR035669">
    <property type="entry name" value="SGNH_plant_lipase-like"/>
</dbReference>
<dbReference type="Gramene" id="ORUFI05G23460.5">
    <property type="protein sequence ID" value="ORUFI05G23460.5"/>
    <property type="gene ID" value="ORUFI05G23460"/>
</dbReference>
<organism evidence="5 6">
    <name type="scientific">Oryza rufipogon</name>
    <name type="common">Brownbeard rice</name>
    <name type="synonym">Asian wild rice</name>
    <dbReference type="NCBI Taxonomy" id="4529"/>
    <lineage>
        <taxon>Eukaryota</taxon>
        <taxon>Viridiplantae</taxon>
        <taxon>Streptophyta</taxon>
        <taxon>Embryophyta</taxon>
        <taxon>Tracheophyta</taxon>
        <taxon>Spermatophyta</taxon>
        <taxon>Magnoliopsida</taxon>
        <taxon>Liliopsida</taxon>
        <taxon>Poales</taxon>
        <taxon>Poaceae</taxon>
        <taxon>BOP clade</taxon>
        <taxon>Oryzoideae</taxon>
        <taxon>Oryzeae</taxon>
        <taxon>Oryzinae</taxon>
        <taxon>Oryza</taxon>
    </lineage>
</organism>
<dbReference type="InterPro" id="IPR001087">
    <property type="entry name" value="GDSL"/>
</dbReference>
<dbReference type="PANTHER" id="PTHR22835:SF683">
    <property type="entry name" value="OS05G0506800 PROTEIN"/>
    <property type="match status" value="1"/>
</dbReference>
<comment type="similarity">
    <text evidence="1">Belongs to the 'GDSL' lipolytic enzyme family.</text>
</comment>
<keyword evidence="2" id="KW-0732">Signal</keyword>